<keyword evidence="1" id="KW-0732">Signal</keyword>
<evidence type="ECO:0000259" key="2">
    <source>
        <dbReference type="Pfam" id="PF03983"/>
    </source>
</evidence>
<dbReference type="GO" id="GO:0008092">
    <property type="term" value="F:cytoskeletal protein binding"/>
    <property type="evidence" value="ECO:0007669"/>
    <property type="project" value="InterPro"/>
</dbReference>
<dbReference type="Proteomes" id="UP000321577">
    <property type="component" value="Unassembled WGS sequence"/>
</dbReference>
<feature type="domain" description="SLA1 homology" evidence="2">
    <location>
        <begin position="22"/>
        <end position="77"/>
    </location>
</feature>
<keyword evidence="4" id="KW-1185">Reference proteome</keyword>
<name>A0A512M7M2_9BACT</name>
<reference evidence="3 4" key="1">
    <citation type="submission" date="2019-07" db="EMBL/GenBank/DDBJ databases">
        <title>Whole genome shotgun sequence of Brevifollis gellanilyticus NBRC 108608.</title>
        <authorList>
            <person name="Hosoyama A."/>
            <person name="Uohara A."/>
            <person name="Ohji S."/>
            <person name="Ichikawa N."/>
        </authorList>
    </citation>
    <scope>NUCLEOTIDE SEQUENCE [LARGE SCALE GENOMIC DNA]</scope>
    <source>
        <strain evidence="3 4">NBRC 108608</strain>
    </source>
</reference>
<feature type="chain" id="PRO_5021778555" description="SLA1 homology domain-containing protein" evidence="1">
    <location>
        <begin position="23"/>
        <end position="428"/>
    </location>
</feature>
<proteinExistence type="predicted"/>
<organism evidence="3 4">
    <name type="scientific">Brevifollis gellanilyticus</name>
    <dbReference type="NCBI Taxonomy" id="748831"/>
    <lineage>
        <taxon>Bacteria</taxon>
        <taxon>Pseudomonadati</taxon>
        <taxon>Verrucomicrobiota</taxon>
        <taxon>Verrucomicrobiia</taxon>
        <taxon>Verrucomicrobiales</taxon>
        <taxon>Verrucomicrobiaceae</taxon>
    </lineage>
</organism>
<dbReference type="GO" id="GO:0030674">
    <property type="term" value="F:protein-macromolecule adaptor activity"/>
    <property type="evidence" value="ECO:0007669"/>
    <property type="project" value="InterPro"/>
</dbReference>
<evidence type="ECO:0000313" key="3">
    <source>
        <dbReference type="EMBL" id="GEP42738.1"/>
    </source>
</evidence>
<dbReference type="AlphaFoldDB" id="A0A512M7M2"/>
<dbReference type="Pfam" id="PF03983">
    <property type="entry name" value="SHD1"/>
    <property type="match status" value="1"/>
</dbReference>
<dbReference type="Gene3D" id="2.30.30.700">
    <property type="entry name" value="SLA1 homology domain 1"/>
    <property type="match status" value="1"/>
</dbReference>
<dbReference type="InterPro" id="IPR007131">
    <property type="entry name" value="SHD1"/>
</dbReference>
<sequence>MTATATRLLLAALVFPALFVQAQQDAFRVWKSTDGKTVEAAFLGVEGASVKIKGRNGAIFSVPLERLSADDQTWAKAQAASAPAAAPTGAAGNSESPAADAAWPKSLSIADKPQVTVVMEDEKAKKFVYRSPHYEFECDSKLGANVVREFGRMFEATYLLNCKLPLDLRPKPEPLREFFLAKLYTNQEDYLKEGGMPGSAGVYQRGQKALSVPLKSLGVKMVGSRVSIDQADDDANATLIHEITHQMMNHWLAKLPTWFIEGSADYTTLPEYFPTGRFAWTGLRKRLEGYALQKNRFEQGAFKMLDIQELMEIKGGAWAAALTLKVKAPNVVGGEASQSSQNYGSAALLTYFFYHHDDKGDAAHVIAWLRELETAERGFDAKALIEKHLMRGRSYAQLADEVKKGLNKAGIDVEFDPPGKNPATSDSN</sequence>
<dbReference type="RefSeq" id="WP_170266709.1">
    <property type="nucleotide sequence ID" value="NZ_BKAG01000011.1"/>
</dbReference>
<dbReference type="GO" id="GO:0042802">
    <property type="term" value="F:identical protein binding"/>
    <property type="evidence" value="ECO:0007669"/>
    <property type="project" value="InterPro"/>
</dbReference>
<feature type="signal peptide" evidence="1">
    <location>
        <begin position="1"/>
        <end position="22"/>
    </location>
</feature>
<comment type="caution">
    <text evidence="3">The sequence shown here is derived from an EMBL/GenBank/DDBJ whole genome shotgun (WGS) entry which is preliminary data.</text>
</comment>
<dbReference type="GO" id="GO:0043130">
    <property type="term" value="F:ubiquitin binding"/>
    <property type="evidence" value="ECO:0007669"/>
    <property type="project" value="InterPro"/>
</dbReference>
<evidence type="ECO:0000256" key="1">
    <source>
        <dbReference type="SAM" id="SignalP"/>
    </source>
</evidence>
<accession>A0A512M7M2</accession>
<evidence type="ECO:0000313" key="4">
    <source>
        <dbReference type="Proteomes" id="UP000321577"/>
    </source>
</evidence>
<protein>
    <recommendedName>
        <fullName evidence="2">SLA1 homology domain-containing protein</fullName>
    </recommendedName>
</protein>
<dbReference type="EMBL" id="BKAG01000011">
    <property type="protein sequence ID" value="GEP42738.1"/>
    <property type="molecule type" value="Genomic_DNA"/>
</dbReference>
<gene>
    <name evidence="3" type="ORF">BGE01nite_20290</name>
</gene>